<dbReference type="InterPro" id="IPR033932">
    <property type="entry name" value="YtcJ-like"/>
</dbReference>
<dbReference type="InterPro" id="IPR013108">
    <property type="entry name" value="Amidohydro_3"/>
</dbReference>
<dbReference type="SUPFAM" id="SSF51556">
    <property type="entry name" value="Metallo-dependent hydrolases"/>
    <property type="match status" value="1"/>
</dbReference>
<keyword evidence="2" id="KW-0378">Hydrolase</keyword>
<dbReference type="SUPFAM" id="SSF51338">
    <property type="entry name" value="Composite domain of metallo-dependent hydrolases"/>
    <property type="match status" value="1"/>
</dbReference>
<dbReference type="InterPro" id="IPR011059">
    <property type="entry name" value="Metal-dep_hydrolase_composite"/>
</dbReference>
<reference evidence="2 3" key="1">
    <citation type="journal article" date="2015" name="Genome Announc.">
        <title>Complete genome sequence of the human gut symbiont Roseburia hominis.</title>
        <authorList>
            <person name="Travis A.J."/>
            <person name="Kelly D."/>
            <person name="Flint H.J."/>
            <person name="Aminov R.I."/>
        </authorList>
    </citation>
    <scope>NUCLEOTIDE SEQUENCE [LARGE SCALE GENOMIC DNA]</scope>
    <source>
        <strain evidence="3">DSM 16839 / JCM 17582 / NCIMB 14029 / A2-183</strain>
    </source>
</reference>
<dbReference type="RefSeq" id="WP_014080553.1">
    <property type="nucleotide sequence ID" value="NC_015977.1"/>
</dbReference>
<protein>
    <submittedName>
        <fullName evidence="2">Amidohydrolase</fullName>
    </submittedName>
</protein>
<dbReference type="eggNOG" id="COG1574">
    <property type="taxonomic scope" value="Bacteria"/>
</dbReference>
<dbReference type="InterPro" id="IPR032466">
    <property type="entry name" value="Metal_Hydrolase"/>
</dbReference>
<gene>
    <name evidence="2" type="ordered locus">RHOM_12170</name>
</gene>
<dbReference type="STRING" id="585394.RHOM_12170"/>
<dbReference type="EMBL" id="CP003040">
    <property type="protein sequence ID" value="AEN97542.1"/>
    <property type="molecule type" value="Genomic_DNA"/>
</dbReference>
<dbReference type="HOGENOM" id="CLU_009942_2_1_9"/>
<dbReference type="Gene3D" id="2.30.40.10">
    <property type="entry name" value="Urease, subunit C, domain 1"/>
    <property type="match status" value="1"/>
</dbReference>
<sequence length="521" mass="58564">MENREDKPEAVLVQNGVIKKVGHLDELRNIAGKRVKEYDLRGKCLMPAFIDAHSHITMAGQVSVLADLTECMNYNDIVQKLKSYIKDHHVTAKQAVLGFGYDHNTLCEEKHPTRQILDMVSQDIPIMILHISGHMACVNSKVLQMCGITRDMDDPEGGVIGREDGGREPNGYLEEAAMALVQSRIGKLVKISIRKMIRGMQEVYIQNGITTIQDGASTSQNIALLKSMAAMHLLKTDVVAYPLMTANGCEVLHKNRKYVGAYHNRLKIGGYKLVLDGSPQGRSAWMTEPYEGEPKGYCAYPWLKDEQVNEYVKKAVDEGHQILAHCNGDAAGDQFITAYEKAVANDQTGRDMRPVMIHCQTARTDQLDRMKELGMIPSIFVGHVFYWGDIHIKNFGQKRGMRISPVKDALSRGLNVTFHQDTPVTKPNMMHSVWCAVKRISKNGTIVGEDQKIDVYDALKCITINAAYQYFEEEKKGSIREGKMADLVVLEKNPLEVDQMKIREIRVIETIKEGKTIYKAQ</sequence>
<dbReference type="Pfam" id="PF07969">
    <property type="entry name" value="Amidohydro_3"/>
    <property type="match status" value="1"/>
</dbReference>
<dbReference type="GO" id="GO:0016810">
    <property type="term" value="F:hydrolase activity, acting on carbon-nitrogen (but not peptide) bonds"/>
    <property type="evidence" value="ECO:0007669"/>
    <property type="project" value="InterPro"/>
</dbReference>
<dbReference type="PANTHER" id="PTHR22642:SF2">
    <property type="entry name" value="PROTEIN LONG AFTER FAR-RED 3"/>
    <property type="match status" value="1"/>
</dbReference>
<accession>G2T554</accession>
<evidence type="ECO:0000313" key="2">
    <source>
        <dbReference type="EMBL" id="AEN97542.1"/>
    </source>
</evidence>
<keyword evidence="3" id="KW-1185">Reference proteome</keyword>
<feature type="domain" description="Amidohydrolase 3" evidence="1">
    <location>
        <begin position="37"/>
        <end position="518"/>
    </location>
</feature>
<dbReference type="KEGG" id="rho:RHOM_12170"/>
<dbReference type="PANTHER" id="PTHR22642">
    <property type="entry name" value="IMIDAZOLONEPROPIONASE"/>
    <property type="match status" value="1"/>
</dbReference>
<dbReference type="GeneID" id="93724172"/>
<evidence type="ECO:0000259" key="1">
    <source>
        <dbReference type="Pfam" id="PF07969"/>
    </source>
</evidence>
<dbReference type="CDD" id="cd01300">
    <property type="entry name" value="YtcJ_like"/>
    <property type="match status" value="1"/>
</dbReference>
<evidence type="ECO:0000313" key="3">
    <source>
        <dbReference type="Proteomes" id="UP000008178"/>
    </source>
</evidence>
<dbReference type="AlphaFoldDB" id="G2T554"/>
<dbReference type="Proteomes" id="UP000008178">
    <property type="component" value="Chromosome"/>
</dbReference>
<name>G2T554_ROSHA</name>
<dbReference type="Gene3D" id="3.20.20.140">
    <property type="entry name" value="Metal-dependent hydrolases"/>
    <property type="match status" value="1"/>
</dbReference>
<dbReference type="Gene3D" id="3.10.310.70">
    <property type="match status" value="1"/>
</dbReference>
<organism evidence="2 3">
    <name type="scientific">Roseburia hominis (strain DSM 16839 / JCM 17582 / NCIMB 14029 / A2-183)</name>
    <dbReference type="NCBI Taxonomy" id="585394"/>
    <lineage>
        <taxon>Bacteria</taxon>
        <taxon>Bacillati</taxon>
        <taxon>Bacillota</taxon>
        <taxon>Clostridia</taxon>
        <taxon>Lachnospirales</taxon>
        <taxon>Lachnospiraceae</taxon>
        <taxon>Roseburia</taxon>
    </lineage>
</organism>
<proteinExistence type="predicted"/>